<keyword evidence="3" id="KW-0274">FAD</keyword>
<evidence type="ECO:0000256" key="1">
    <source>
        <dbReference type="ARBA" id="ARBA00001974"/>
    </source>
</evidence>
<dbReference type="InterPro" id="IPR036250">
    <property type="entry name" value="AcylCo_DH-like_C"/>
</dbReference>
<dbReference type="EMBL" id="KQ459249">
    <property type="protein sequence ID" value="KPJ02259.1"/>
    <property type="molecule type" value="Genomic_DNA"/>
</dbReference>
<dbReference type="STRING" id="66420.A0A194QA12"/>
<keyword evidence="5" id="KW-1185">Reference proteome</keyword>
<sequence length="679" mass="77908">MNIARKICTVRYQSINKRFSRKFAISSNRYESSTQPQVKDEKYDFEDLKLIERVERRKAQIPPFMKNVFVSIFNRDLLAYPEILNKDESEALDQRIAALDRVFSDPDKTLEDRKNALKGTKMYAAPVALTKNGLATNYTESLRYLETISTDLQLSQQLSDHWVGLNALKIGLAEDMYEKVIDDLTTGDNMIALCIRERVAERISQADFRTSAELDENGVWRISGEKICLQSSEYYLVLSIVDTNRLKMFLVHPGAYGVNHNGTYITFMKTPAIPLDMTTEENLAKTLGVSRLYTAALSRSSLWQAVKTINEYISPKIFSGKPMSEVSTIRLVIGEALLKIYASESAEYFTAGLLDGYVDPDAELEMAMCRNFIAEQGLNALLKLIAIPNIEMKEETLQLLQNMRTLTLTGETIDNVNMFIALNGIHHAGKMMSEEIKQIRNPLFNPTFILKKILADRHQEKDDPKLNLYLAEHLHPSLRKPSEQLEYCVLRMKFACETIMSRHGVDVASAFTFWVRIPPCTNVFFDYRFTYIHLSDVLTMKENIVMLHISETIKDMCEVNPHLASVVDYGLITLNLGAYCIGLRNAEVEMKLAACFVEDSKERVKKLIRDVNDGEYLNLDKFKTSFGKKVLETKSVLVEKPTARVFCRKFYQRRKILPNLFCYEFCQNCIVFGRFFYEN</sequence>
<accession>A0A194QA12</accession>
<dbReference type="InterPro" id="IPR009100">
    <property type="entry name" value="AcylCoA_DH/oxidase_NM_dom_sf"/>
</dbReference>
<dbReference type="GO" id="GO:0016627">
    <property type="term" value="F:oxidoreductase activity, acting on the CH-CH group of donors"/>
    <property type="evidence" value="ECO:0007669"/>
    <property type="project" value="InterPro"/>
</dbReference>
<dbReference type="InterPro" id="IPR046373">
    <property type="entry name" value="Acyl-CoA_Oxase/DH_mid-dom_sf"/>
</dbReference>
<evidence type="ECO:0000313" key="5">
    <source>
        <dbReference type="Proteomes" id="UP000053268"/>
    </source>
</evidence>
<dbReference type="SUPFAM" id="SSF47203">
    <property type="entry name" value="Acyl-CoA dehydrogenase C-terminal domain-like"/>
    <property type="match status" value="1"/>
</dbReference>
<evidence type="ECO:0000256" key="2">
    <source>
        <dbReference type="ARBA" id="ARBA00022630"/>
    </source>
</evidence>
<proteinExistence type="predicted"/>
<dbReference type="GO" id="GO:0050660">
    <property type="term" value="F:flavin adenine dinucleotide binding"/>
    <property type="evidence" value="ECO:0007669"/>
    <property type="project" value="InterPro"/>
</dbReference>
<dbReference type="Proteomes" id="UP000053268">
    <property type="component" value="Unassembled WGS sequence"/>
</dbReference>
<dbReference type="Gene3D" id="1.10.540.10">
    <property type="entry name" value="Acyl-CoA dehydrogenase/oxidase, N-terminal domain"/>
    <property type="match status" value="1"/>
</dbReference>
<dbReference type="InterPro" id="IPR037069">
    <property type="entry name" value="AcylCoA_DH/ox_N_sf"/>
</dbReference>
<gene>
    <name evidence="4" type="ORF">RR46_08056</name>
</gene>
<protein>
    <submittedName>
        <fullName evidence="4">Acyl-CoA dehydrogenase family member 9, mitochondrial</fullName>
    </submittedName>
</protein>
<evidence type="ECO:0000313" key="4">
    <source>
        <dbReference type="EMBL" id="KPJ02259.1"/>
    </source>
</evidence>
<organism evidence="4 5">
    <name type="scientific">Papilio xuthus</name>
    <name type="common">Asian swallowtail butterfly</name>
    <dbReference type="NCBI Taxonomy" id="66420"/>
    <lineage>
        <taxon>Eukaryota</taxon>
        <taxon>Metazoa</taxon>
        <taxon>Ecdysozoa</taxon>
        <taxon>Arthropoda</taxon>
        <taxon>Hexapoda</taxon>
        <taxon>Insecta</taxon>
        <taxon>Pterygota</taxon>
        <taxon>Neoptera</taxon>
        <taxon>Endopterygota</taxon>
        <taxon>Lepidoptera</taxon>
        <taxon>Glossata</taxon>
        <taxon>Ditrysia</taxon>
        <taxon>Papilionoidea</taxon>
        <taxon>Papilionidae</taxon>
        <taxon>Papilioninae</taxon>
        <taxon>Papilio</taxon>
    </lineage>
</organism>
<keyword evidence="2" id="KW-0285">Flavoprotein</keyword>
<dbReference type="SUPFAM" id="SSF56645">
    <property type="entry name" value="Acyl-CoA dehydrogenase NM domain-like"/>
    <property type="match status" value="1"/>
</dbReference>
<dbReference type="Gene3D" id="1.20.140.10">
    <property type="entry name" value="Butyryl-CoA Dehydrogenase, subunit A, domain 3"/>
    <property type="match status" value="3"/>
</dbReference>
<name>A0A194QA12_PAPXU</name>
<dbReference type="Gene3D" id="2.40.110.10">
    <property type="entry name" value="Butyryl-CoA Dehydrogenase, subunit A, domain 2"/>
    <property type="match status" value="1"/>
</dbReference>
<evidence type="ECO:0000256" key="3">
    <source>
        <dbReference type="ARBA" id="ARBA00022827"/>
    </source>
</evidence>
<dbReference type="AlphaFoldDB" id="A0A194QA12"/>
<comment type="cofactor">
    <cofactor evidence="1">
        <name>FAD</name>
        <dbReference type="ChEBI" id="CHEBI:57692"/>
    </cofactor>
</comment>
<reference evidence="4 5" key="1">
    <citation type="journal article" date="2015" name="Nat. Commun.">
        <title>Outbred genome sequencing and CRISPR/Cas9 gene editing in butterflies.</title>
        <authorList>
            <person name="Li X."/>
            <person name="Fan D."/>
            <person name="Zhang W."/>
            <person name="Liu G."/>
            <person name="Zhang L."/>
            <person name="Zhao L."/>
            <person name="Fang X."/>
            <person name="Chen L."/>
            <person name="Dong Y."/>
            <person name="Chen Y."/>
            <person name="Ding Y."/>
            <person name="Zhao R."/>
            <person name="Feng M."/>
            <person name="Zhu Y."/>
            <person name="Feng Y."/>
            <person name="Jiang X."/>
            <person name="Zhu D."/>
            <person name="Xiang H."/>
            <person name="Feng X."/>
            <person name="Li S."/>
            <person name="Wang J."/>
            <person name="Zhang G."/>
            <person name="Kronforst M.R."/>
            <person name="Wang W."/>
        </authorList>
    </citation>
    <scope>NUCLEOTIDE SEQUENCE [LARGE SCALE GENOMIC DNA]</scope>
    <source>
        <strain evidence="4">Ya'a_city_454_Px</strain>
        <tissue evidence="4">Whole body</tissue>
    </source>
</reference>